<evidence type="ECO:0000313" key="2">
    <source>
        <dbReference type="EMBL" id="MDM7891407.1"/>
    </source>
</evidence>
<dbReference type="EMBL" id="JAUCMN010000004">
    <property type="protein sequence ID" value="MDM7891407.1"/>
    <property type="molecule type" value="Genomic_DNA"/>
</dbReference>
<evidence type="ECO:0000259" key="1">
    <source>
        <dbReference type="Pfam" id="PF10593"/>
    </source>
</evidence>
<proteinExistence type="predicted"/>
<comment type="caution">
    <text evidence="2">The sequence shown here is derived from an EMBL/GenBank/DDBJ whole genome shotgun (WGS) entry which is preliminary data.</text>
</comment>
<dbReference type="Proteomes" id="UP001236404">
    <property type="component" value="Unassembled WGS sequence"/>
</dbReference>
<dbReference type="InterPro" id="IPR018310">
    <property type="entry name" value="Put_endonuclease_Z1-dom"/>
</dbReference>
<keyword evidence="3" id="KW-1185">Reference proteome</keyword>
<organism evidence="2 3">
    <name type="scientific">Curtobacterium caseinilyticum</name>
    <dbReference type="NCBI Taxonomy" id="3055137"/>
    <lineage>
        <taxon>Bacteria</taxon>
        <taxon>Bacillati</taxon>
        <taxon>Actinomycetota</taxon>
        <taxon>Actinomycetes</taxon>
        <taxon>Micrococcales</taxon>
        <taxon>Microbacteriaceae</taxon>
        <taxon>Curtobacterium</taxon>
    </lineage>
</organism>
<accession>A0ABT7TR90</accession>
<gene>
    <name evidence="2" type="ORF">QUG93_06900</name>
</gene>
<dbReference type="Pfam" id="PF10593">
    <property type="entry name" value="Z1"/>
    <property type="match status" value="1"/>
</dbReference>
<protein>
    <submittedName>
        <fullName evidence="2">Z1 domain-containing protein</fullName>
    </submittedName>
</protein>
<reference evidence="2 3" key="1">
    <citation type="submission" date="2023-06" db="EMBL/GenBank/DDBJ databases">
        <authorList>
            <person name="Feng G."/>
            <person name="Li J."/>
            <person name="Zhu H."/>
        </authorList>
    </citation>
    <scope>NUCLEOTIDE SEQUENCE [LARGE SCALE GENOMIC DNA]</scope>
    <source>
        <strain evidence="2 3">RHCKG28</strain>
    </source>
</reference>
<dbReference type="RefSeq" id="WP_289473188.1">
    <property type="nucleotide sequence ID" value="NZ_JAUCMN010000004.1"/>
</dbReference>
<sequence>MNNGPQPVAGFGLENPGKMHWVPVIGSATTSFIERTVADGFSETAAASVIGEAREILGNCVDPQSTPKQTALLAVGRVQSGKTLSFTTVTALARDNGYGVVVLLTGTTGNLKTQSENRLRRDLQLGVLQSHTTWTHLSNPSLANKAALDQAVSAWRAHKQGQKAKKQPTLVITVLKHHKRLSALADVMSLISLGDIPVLVIDDEADQATLNTKAASNLKKGLADESGTYASIAKLRNALPFHSFLQYTATPQANLLMAIADRLNPDYAKVLTTGDAYTGGEFFFTEKTELLREIPEDEEEFDDTEIPESLQEAVRSFLLVCAVAEAEDALVNRSMLIQASQYRERHEVYADWVQGLLSSWRQLISDHESTTKALFEATWRDLEKTWQHIPSFDQLWSHLEDVCGDVRLVVVNSEGEEVDWGAKRFWILVGGQKLDRGFTVEGLVTTYMPRPKALTPDTLQQRARFFGYRRGYAAGIRVFLQPDVRSAYSEYVKDEGVLHRALREHNGQPLSEWRRSFLLSGGMKQLVRSNVIGRTTVNLDFKEGWVQQRRIPDRTDQVIDNLGRAEAFMSFLQSEGVLQDVRTVLPATHFKDVRGNRPVTLLAADRNPDEIVRYLLSLDVNGSDQVTVTAVCAWLSSLAQSQGIDVVFMDSLISAGQSGRTVTGLSTNIFTGRSPAKVAGDDMAKLNYTGDRSVHASNPTLHVRAFKVTDTKFEGPVADRLPWFAVWVPSEHRKNVVLEVLP</sequence>
<evidence type="ECO:0000313" key="3">
    <source>
        <dbReference type="Proteomes" id="UP001236404"/>
    </source>
</evidence>
<feature type="domain" description="Putative endonuclease Z1" evidence="1">
    <location>
        <begin position="309"/>
        <end position="506"/>
    </location>
</feature>
<name>A0ABT7TR90_9MICO</name>